<dbReference type="Proteomes" id="UP000027170">
    <property type="component" value="Unassembled WGS sequence"/>
</dbReference>
<dbReference type="AlphaFoldDB" id="A0A836MNQ4"/>
<comment type="caution">
    <text evidence="1">The sequence shown here is derived from an EMBL/GenBank/DDBJ whole genome shotgun (WGS) entry which is preliminary data.</text>
</comment>
<dbReference type="EMBL" id="JFZV01000009">
    <property type="protein sequence ID" value="KDN14253.1"/>
    <property type="molecule type" value="Genomic_DNA"/>
</dbReference>
<protein>
    <submittedName>
        <fullName evidence="1">Uncharacterized protein</fullName>
    </submittedName>
</protein>
<evidence type="ECO:0000313" key="2">
    <source>
        <dbReference type="Proteomes" id="UP000027170"/>
    </source>
</evidence>
<sequence>MYYSPCYPVPLLPVYYSLLMYLLNKHENQQQYALLTTLSMSR</sequence>
<organism evidence="1 2">
    <name type="scientific">Snodgrassella communis</name>
    <dbReference type="NCBI Taxonomy" id="2946699"/>
    <lineage>
        <taxon>Bacteria</taxon>
        <taxon>Pseudomonadati</taxon>
        <taxon>Pseudomonadota</taxon>
        <taxon>Betaproteobacteria</taxon>
        <taxon>Neisseriales</taxon>
        <taxon>Neisseriaceae</taxon>
        <taxon>Snodgrassella</taxon>
    </lineage>
</organism>
<reference evidence="1 2" key="1">
    <citation type="submission" date="2014-03" db="EMBL/GenBank/DDBJ databases">
        <title>The genomes of two eusocial bee gut symbionts.</title>
        <authorList>
            <person name="Kwong W.K."/>
            <person name="Engel P."/>
            <person name="Koch H."/>
            <person name="Moran N.A."/>
        </authorList>
    </citation>
    <scope>NUCLEOTIDE SEQUENCE [LARGE SCALE GENOMIC DNA]</scope>
    <source>
        <strain evidence="2">wkB29</strain>
    </source>
</reference>
<accession>A0A836MNQ4</accession>
<name>A0A836MNQ4_9NEIS</name>
<proteinExistence type="predicted"/>
<evidence type="ECO:0000313" key="1">
    <source>
        <dbReference type="EMBL" id="KDN14253.1"/>
    </source>
</evidence>
<gene>
    <name evidence="1" type="ORF">SALWKB29_1743</name>
</gene>
<keyword evidence="2" id="KW-1185">Reference proteome</keyword>